<protein>
    <recommendedName>
        <fullName evidence="6">RING-type domain-containing protein</fullName>
    </recommendedName>
</protein>
<dbReference type="Gene3D" id="3.30.40.10">
    <property type="entry name" value="Zinc/RING finger domain, C3HC4 (zinc finger)"/>
    <property type="match status" value="1"/>
</dbReference>
<reference evidence="7" key="1">
    <citation type="submission" date="2020-10" db="EMBL/GenBank/DDBJ databases">
        <authorList>
            <person name="Han B."/>
            <person name="Lu T."/>
            <person name="Zhao Q."/>
            <person name="Huang X."/>
            <person name="Zhao Y."/>
        </authorList>
    </citation>
    <scope>NUCLEOTIDE SEQUENCE</scope>
</reference>
<accession>A0A811QCL1</accession>
<dbReference type="InterPro" id="IPR013083">
    <property type="entry name" value="Znf_RING/FYVE/PHD"/>
</dbReference>
<evidence type="ECO:0000313" key="8">
    <source>
        <dbReference type="Proteomes" id="UP000604825"/>
    </source>
</evidence>
<evidence type="ECO:0000256" key="2">
    <source>
        <dbReference type="ARBA" id="ARBA00022771"/>
    </source>
</evidence>
<keyword evidence="2 4" id="KW-0863">Zinc-finger</keyword>
<sequence>MAVQAQFGGLAGCLLPYGVGVGGGLAEEQLQALLSAAAGNKQAPQQFHCAAGMASAAQSDLTCNGGGGLGGVVASRKRGRDGDLEQYHHLPSSSAALLPIPGAVVVHQKPPAAGNIASSQMADSAPVSTSGRPLSTACTADALLAVELCQQGAEVDALVRAGCERLRAGLERARKRQCEALASAAAAGAERALREKEAELDAARRRAQELEERLRQAAAETQAWCGLARSNEAAASGLRATLDALLLRAGVGGGCGTAHPAAEEGFGESDGTDDAESCCFVDAAEDAMTAPAAKWACRACGGGEASVLLLPCRHLCLCKACEPRTDACPVCSGAKNAAIHIAPN</sequence>
<evidence type="ECO:0000256" key="1">
    <source>
        <dbReference type="ARBA" id="ARBA00022723"/>
    </source>
</evidence>
<dbReference type="CDD" id="cd16649">
    <property type="entry name" value="mRING-HC-C3HC5_CGRF1-like"/>
    <property type="match status" value="1"/>
</dbReference>
<gene>
    <name evidence="7" type="ORF">NCGR_LOCUS40325</name>
</gene>
<dbReference type="InterPro" id="IPR001841">
    <property type="entry name" value="Znf_RING"/>
</dbReference>
<dbReference type="Pfam" id="PF13920">
    <property type="entry name" value="zf-C3HC4_3"/>
    <property type="match status" value="1"/>
</dbReference>
<feature type="coiled-coil region" evidence="5">
    <location>
        <begin position="186"/>
        <end position="220"/>
    </location>
</feature>
<dbReference type="OrthoDB" id="1711136at2759"/>
<evidence type="ECO:0000313" key="7">
    <source>
        <dbReference type="EMBL" id="CAD6256828.1"/>
    </source>
</evidence>
<comment type="caution">
    <text evidence="7">The sequence shown here is derived from an EMBL/GenBank/DDBJ whole genome shotgun (WGS) entry which is preliminary data.</text>
</comment>
<keyword evidence="8" id="KW-1185">Reference proteome</keyword>
<keyword evidence="1" id="KW-0479">Metal-binding</keyword>
<dbReference type="AlphaFoldDB" id="A0A811QCL1"/>
<dbReference type="EMBL" id="CAJGYO010000010">
    <property type="protein sequence ID" value="CAD6256828.1"/>
    <property type="molecule type" value="Genomic_DNA"/>
</dbReference>
<dbReference type="PANTHER" id="PTHR42647:SF78">
    <property type="entry name" value="RING-TYPE DOMAIN-CONTAINING PROTEIN"/>
    <property type="match status" value="1"/>
</dbReference>
<dbReference type="PROSITE" id="PS50089">
    <property type="entry name" value="ZF_RING_2"/>
    <property type="match status" value="1"/>
</dbReference>
<feature type="domain" description="RING-type" evidence="6">
    <location>
        <begin position="297"/>
        <end position="332"/>
    </location>
</feature>
<dbReference type="PANTHER" id="PTHR42647">
    <property type="entry name" value="SBP (S-RIBONUCLEASE BINDING PROTEIN) FAMILY PROTEIN"/>
    <property type="match status" value="1"/>
</dbReference>
<evidence type="ECO:0000256" key="5">
    <source>
        <dbReference type="SAM" id="Coils"/>
    </source>
</evidence>
<keyword evidence="5" id="KW-0175">Coiled coil</keyword>
<proteinExistence type="predicted"/>
<dbReference type="Proteomes" id="UP000604825">
    <property type="component" value="Unassembled WGS sequence"/>
</dbReference>
<dbReference type="GO" id="GO:0008270">
    <property type="term" value="F:zinc ion binding"/>
    <property type="evidence" value="ECO:0007669"/>
    <property type="project" value="UniProtKB-KW"/>
</dbReference>
<evidence type="ECO:0000259" key="6">
    <source>
        <dbReference type="PROSITE" id="PS50089"/>
    </source>
</evidence>
<name>A0A811QCL1_9POAL</name>
<evidence type="ECO:0000256" key="4">
    <source>
        <dbReference type="PROSITE-ProRule" id="PRU00175"/>
    </source>
</evidence>
<dbReference type="GO" id="GO:0004842">
    <property type="term" value="F:ubiquitin-protein transferase activity"/>
    <property type="evidence" value="ECO:0007669"/>
    <property type="project" value="TreeGrafter"/>
</dbReference>
<evidence type="ECO:0000256" key="3">
    <source>
        <dbReference type="ARBA" id="ARBA00022833"/>
    </source>
</evidence>
<organism evidence="7 8">
    <name type="scientific">Miscanthus lutarioriparius</name>
    <dbReference type="NCBI Taxonomy" id="422564"/>
    <lineage>
        <taxon>Eukaryota</taxon>
        <taxon>Viridiplantae</taxon>
        <taxon>Streptophyta</taxon>
        <taxon>Embryophyta</taxon>
        <taxon>Tracheophyta</taxon>
        <taxon>Spermatophyta</taxon>
        <taxon>Magnoliopsida</taxon>
        <taxon>Liliopsida</taxon>
        <taxon>Poales</taxon>
        <taxon>Poaceae</taxon>
        <taxon>PACMAD clade</taxon>
        <taxon>Panicoideae</taxon>
        <taxon>Andropogonodae</taxon>
        <taxon>Andropogoneae</taxon>
        <taxon>Saccharinae</taxon>
        <taxon>Miscanthus</taxon>
    </lineage>
</organism>
<keyword evidence="3" id="KW-0862">Zinc</keyword>